<sequence>MAARLAAALEDWKPMLRDLLLKDFGLDLPIAGGSGRNAEDPIVIATDSLYLAVEAQDSIAACLFGGQQWRLVAKQADPVRPAVECCHYEIRFIDGDKLVAEPRQLYFDTRSLKLAPGRSTPACGFGLGERFGFGLPAQFGWLHFLRMGPLDQPAGGLRLDYAARQTEVSLTLYPAPDRTPTETGLQVELEQALADLRTEFPGLQPASENKGANLRYLSFDAGQRFSALALTSYQGHYCRIRLTLAESAIGQDFQCLMDSLSAMLSHFNPKR</sequence>
<comment type="caution">
    <text evidence="1">The sequence shown here is derived from an EMBL/GenBank/DDBJ whole genome shotgun (WGS) entry which is preliminary data.</text>
</comment>
<proteinExistence type="predicted"/>
<keyword evidence="2" id="KW-1185">Reference proteome</keyword>
<reference evidence="1 2" key="1">
    <citation type="submission" date="2018-03" db="EMBL/GenBank/DDBJ databases">
        <title>Comparative genomics illustrates the genes involved in a hyperalkaliphilic mechanisms of Serpentinomonas isolated from highly-alkaline calcium-rich serpentinized springs.</title>
        <authorList>
            <person name="Suzuki S."/>
            <person name="Ishii S."/>
            <person name="Walworth N."/>
            <person name="Bird L."/>
            <person name="Kuenen J.G."/>
            <person name="Nealson K.H."/>
        </authorList>
    </citation>
    <scope>NUCLEOTIDE SEQUENCE [LARGE SCALE GENOMIC DNA]</scope>
    <source>
        <strain evidence="1 2">P1</strain>
    </source>
</reference>
<accession>A0A2S9K6G8</accession>
<organism evidence="1 2">
    <name type="scientific">Malikia granosa</name>
    <dbReference type="NCBI Taxonomy" id="263067"/>
    <lineage>
        <taxon>Bacteria</taxon>
        <taxon>Pseudomonadati</taxon>
        <taxon>Pseudomonadota</taxon>
        <taxon>Betaproteobacteria</taxon>
        <taxon>Burkholderiales</taxon>
        <taxon>Comamonadaceae</taxon>
        <taxon>Malikia</taxon>
    </lineage>
</organism>
<dbReference type="Proteomes" id="UP000238589">
    <property type="component" value="Unassembled WGS sequence"/>
</dbReference>
<evidence type="ECO:0000313" key="1">
    <source>
        <dbReference type="EMBL" id="PRD66056.1"/>
    </source>
</evidence>
<dbReference type="OrthoDB" id="1493980at2"/>
<evidence type="ECO:0000313" key="2">
    <source>
        <dbReference type="Proteomes" id="UP000238589"/>
    </source>
</evidence>
<gene>
    <name evidence="1" type="ORF">C6P64_06220</name>
</gene>
<protein>
    <submittedName>
        <fullName evidence="1">Uncharacterized protein</fullName>
    </submittedName>
</protein>
<dbReference type="EMBL" id="PVLQ01000020">
    <property type="protein sequence ID" value="PRD66056.1"/>
    <property type="molecule type" value="Genomic_DNA"/>
</dbReference>
<dbReference type="AlphaFoldDB" id="A0A2S9K6G8"/>
<name>A0A2S9K6G8_9BURK</name>
<dbReference type="RefSeq" id="WP_105747727.1">
    <property type="nucleotide sequence ID" value="NZ_PVLQ01000020.1"/>
</dbReference>